<protein>
    <submittedName>
        <fullName evidence="1">Oidioi.mRNA.OKI2018_I69.XSR.g14287.t1.cds</fullName>
    </submittedName>
</protein>
<reference evidence="1 2" key="1">
    <citation type="submission" date="2021-04" db="EMBL/GenBank/DDBJ databases">
        <authorList>
            <person name="Bliznina A."/>
        </authorList>
    </citation>
    <scope>NUCLEOTIDE SEQUENCE [LARGE SCALE GENOMIC DNA]</scope>
</reference>
<evidence type="ECO:0000313" key="2">
    <source>
        <dbReference type="Proteomes" id="UP001158576"/>
    </source>
</evidence>
<dbReference type="Proteomes" id="UP001158576">
    <property type="component" value="Chromosome XSR"/>
</dbReference>
<name>A0ABN7SDE3_OIKDI</name>
<proteinExistence type="predicted"/>
<accession>A0ABN7SDE3</accession>
<gene>
    <name evidence="1" type="ORF">OKIOD_LOCUS5845</name>
</gene>
<dbReference type="EMBL" id="OU015569">
    <property type="protein sequence ID" value="CAG5095673.1"/>
    <property type="molecule type" value="Genomic_DNA"/>
</dbReference>
<organism evidence="1 2">
    <name type="scientific">Oikopleura dioica</name>
    <name type="common">Tunicate</name>
    <dbReference type="NCBI Taxonomy" id="34765"/>
    <lineage>
        <taxon>Eukaryota</taxon>
        <taxon>Metazoa</taxon>
        <taxon>Chordata</taxon>
        <taxon>Tunicata</taxon>
        <taxon>Appendicularia</taxon>
        <taxon>Copelata</taxon>
        <taxon>Oikopleuridae</taxon>
        <taxon>Oikopleura</taxon>
    </lineage>
</organism>
<keyword evidence="2" id="KW-1185">Reference proteome</keyword>
<evidence type="ECO:0000313" key="1">
    <source>
        <dbReference type="EMBL" id="CAG5095673.1"/>
    </source>
</evidence>
<sequence length="151" mass="17673">MSKFSKTTKKVKRQYRTRITAPRSEPYNKVVQICQNLDSTGNLQVECRENEHLHCELCRDKTRQFKSRAAVVRHINKTHEPKCPNCRIPLKSWKKVSDHQPYCVCRPAIELRHGVTYFVLTDLVRLCQDDDCFHTPLQHGDLVSLLTLLEN</sequence>